<keyword evidence="3" id="KW-0645">Protease</keyword>
<comment type="caution">
    <text evidence="9">The sequence shown here is derived from an EMBL/GenBank/DDBJ whole genome shotgun (WGS) entry which is preliminary data.</text>
</comment>
<protein>
    <recommendedName>
        <fullName evidence="11">Accessory regulator AgrB</fullName>
    </recommendedName>
</protein>
<feature type="transmembrane region" description="Helical" evidence="8">
    <location>
        <begin position="143"/>
        <end position="159"/>
    </location>
</feature>
<evidence type="ECO:0000256" key="7">
    <source>
        <dbReference type="ARBA" id="ARBA00023136"/>
    </source>
</evidence>
<evidence type="ECO:0000256" key="3">
    <source>
        <dbReference type="ARBA" id="ARBA00022670"/>
    </source>
</evidence>
<dbReference type="InterPro" id="IPR006741">
    <property type="entry name" value="AgrB"/>
</dbReference>
<dbReference type="EMBL" id="QSFO01000015">
    <property type="protein sequence ID" value="RHA52426.1"/>
    <property type="molecule type" value="Genomic_DNA"/>
</dbReference>
<dbReference type="GO" id="GO:0008233">
    <property type="term" value="F:peptidase activity"/>
    <property type="evidence" value="ECO:0007669"/>
    <property type="project" value="UniProtKB-KW"/>
</dbReference>
<dbReference type="GO" id="GO:0006508">
    <property type="term" value="P:proteolysis"/>
    <property type="evidence" value="ECO:0007669"/>
    <property type="project" value="UniProtKB-KW"/>
</dbReference>
<dbReference type="GO" id="GO:0016020">
    <property type="term" value="C:membrane"/>
    <property type="evidence" value="ECO:0007669"/>
    <property type="project" value="InterPro"/>
</dbReference>
<feature type="transmembrane region" description="Helical" evidence="8">
    <location>
        <begin position="108"/>
        <end position="127"/>
    </location>
</feature>
<proteinExistence type="predicted"/>
<keyword evidence="6 8" id="KW-1133">Transmembrane helix</keyword>
<feature type="transmembrane region" description="Helical" evidence="8">
    <location>
        <begin position="171"/>
        <end position="188"/>
    </location>
</feature>
<keyword evidence="2" id="KW-0673">Quorum sensing</keyword>
<keyword evidence="1" id="KW-1003">Cell membrane</keyword>
<organism evidence="9 10">
    <name type="scientific">Eubacterium ventriosum</name>
    <dbReference type="NCBI Taxonomy" id="39496"/>
    <lineage>
        <taxon>Bacteria</taxon>
        <taxon>Bacillati</taxon>
        <taxon>Bacillota</taxon>
        <taxon>Clostridia</taxon>
        <taxon>Eubacteriales</taxon>
        <taxon>Eubacteriaceae</taxon>
        <taxon>Eubacterium</taxon>
    </lineage>
</organism>
<evidence type="ECO:0008006" key="11">
    <source>
        <dbReference type="Google" id="ProtNLM"/>
    </source>
</evidence>
<evidence type="ECO:0000256" key="8">
    <source>
        <dbReference type="SAM" id="Phobius"/>
    </source>
</evidence>
<keyword evidence="5" id="KW-0378">Hydrolase</keyword>
<dbReference type="Proteomes" id="UP000284598">
    <property type="component" value="Unassembled WGS sequence"/>
</dbReference>
<gene>
    <name evidence="9" type="ORF">DW929_11010</name>
</gene>
<accession>A0A413RVR9</accession>
<evidence type="ECO:0000256" key="4">
    <source>
        <dbReference type="ARBA" id="ARBA00022692"/>
    </source>
</evidence>
<feature type="transmembrane region" description="Helical" evidence="8">
    <location>
        <begin position="26"/>
        <end position="48"/>
    </location>
</feature>
<evidence type="ECO:0000256" key="5">
    <source>
        <dbReference type="ARBA" id="ARBA00022801"/>
    </source>
</evidence>
<name>A0A413RVR9_9FIRM</name>
<feature type="transmembrane region" description="Helical" evidence="8">
    <location>
        <begin position="83"/>
        <end position="102"/>
    </location>
</feature>
<evidence type="ECO:0000313" key="10">
    <source>
        <dbReference type="Proteomes" id="UP000284598"/>
    </source>
</evidence>
<keyword evidence="4 8" id="KW-0812">Transmembrane</keyword>
<evidence type="ECO:0000256" key="6">
    <source>
        <dbReference type="ARBA" id="ARBA00022989"/>
    </source>
</evidence>
<feature type="transmembrane region" description="Helical" evidence="8">
    <location>
        <begin position="54"/>
        <end position="71"/>
    </location>
</feature>
<dbReference type="Pfam" id="PF04647">
    <property type="entry name" value="AgrB"/>
    <property type="match status" value="1"/>
</dbReference>
<evidence type="ECO:0000313" key="9">
    <source>
        <dbReference type="EMBL" id="RHA52426.1"/>
    </source>
</evidence>
<evidence type="ECO:0000256" key="1">
    <source>
        <dbReference type="ARBA" id="ARBA00022475"/>
    </source>
</evidence>
<keyword evidence="7 8" id="KW-0472">Membrane</keyword>
<evidence type="ECO:0000256" key="2">
    <source>
        <dbReference type="ARBA" id="ARBA00022654"/>
    </source>
</evidence>
<dbReference type="AlphaFoldDB" id="A0A413RVR9"/>
<dbReference type="GO" id="GO:0009372">
    <property type="term" value="P:quorum sensing"/>
    <property type="evidence" value="ECO:0007669"/>
    <property type="project" value="UniProtKB-KW"/>
</dbReference>
<sequence>MFRKMSEALTFQLVKNKILDIESYEVWAYSIEIILLNGSILLGCLLISLMLGEITHMLSFVLFFIPLRMLVGGYHCRKSETCFFCTLLVYGASTLSIQLYETEIMEEAIWILAVISILIILIWSPLVNPNHLLEDYQIRRNKNIIYVMVVIDVALYGIFCKTNIAMAHSEMMFIILVALTLLAGVMKNKRIGKNEFKRELYKKLLPIQKYVKKLENDFIKQNLKNKTDEQVKNEWTEELEKIKAKAVKNQNFQELQHDEKIDSKFIK</sequence>
<reference evidence="9 10" key="1">
    <citation type="submission" date="2018-08" db="EMBL/GenBank/DDBJ databases">
        <title>A genome reference for cultivated species of the human gut microbiota.</title>
        <authorList>
            <person name="Zou Y."/>
            <person name="Xue W."/>
            <person name="Luo G."/>
        </authorList>
    </citation>
    <scope>NUCLEOTIDE SEQUENCE [LARGE SCALE GENOMIC DNA]</scope>
    <source>
        <strain evidence="9 10">AM43-2</strain>
    </source>
</reference>